<proteinExistence type="predicted"/>
<dbReference type="GO" id="GO:0009451">
    <property type="term" value="P:RNA modification"/>
    <property type="evidence" value="ECO:0007669"/>
    <property type="project" value="InterPro"/>
</dbReference>
<comment type="caution">
    <text evidence="3">The sequence shown here is derived from an EMBL/GenBank/DDBJ whole genome shotgun (WGS) entry which is preliminary data.</text>
</comment>
<name>A0A1J6IIG7_NICAT</name>
<sequence length="774" mass="86005">MNCHSSAKCGFLEANFCCPVFQCQFPANPSSNRVVISRSQLSLPNIKRNNGVVCSKMLETSVSSEASIKAQVQKLVDLLHVCADEELLDESKAIHGYILKSDFPDNNLLLLLNHVSHAYSKCSEFGSCQVLFDKMLQKNVFSWTVMIVGSIENGLFYDGFKYFREMLEYGMLPDGFAYSAALRLCVALGSLELGKIVHAQIVVRGFTSNVIINTSLLNMYAKLGNVEASSQVFNSMSERNAVSWNAIISGLTANGLHLEAFNRFYEMKDKGFSPDVYTLVGVMKAVGSLGDIGKGKVVHSCVSELGMDSNVVVGTALIDMYAECGALCEAKTVFYSNFSNCGVNMPWNAMISGYTRCKCSQETLQLYVNMCKKNVRSDIYTYCSMFDAIAESKCSKFLMEVHAAVLKSEYDNISLSVQNAIADAYAKCGSLEGVRKIFDRMEQRDIVSWTTLVTAYSQGSQWEAAIVVFSQMREEGFTVNQYTLASTLVACASLCYLEYGRQLHGLLYKTGLQNESCIESALVDMYAKCGSITEAQKVFGCISNADAVSWTAMISGYAQHGFVFCALELFKQMEQLGIKPTAVTLLSILFACSHGGLVKEGLHFFWSMGKRYNLVPEIQHYACVVDLLGRVGLLSEAFEFIRKMPVEPDEMVWQSLLSACRIHGDSELGEIAAKKILSVCPQYSATYVLLSNTYMETGNFREGIDLRNVMKKQGVRKEPGFSWIMINGKAHKFYASDQEHPEKKDIYLMLEELRVHMKALGYTPDLRFVLTSGD</sequence>
<dbReference type="InterPro" id="IPR011990">
    <property type="entry name" value="TPR-like_helical_dom_sf"/>
</dbReference>
<keyword evidence="1" id="KW-0677">Repeat</keyword>
<evidence type="ECO:0000256" key="1">
    <source>
        <dbReference type="ARBA" id="ARBA00022737"/>
    </source>
</evidence>
<dbReference type="PANTHER" id="PTHR47926">
    <property type="entry name" value="PENTATRICOPEPTIDE REPEAT-CONTAINING PROTEIN"/>
    <property type="match status" value="1"/>
</dbReference>
<dbReference type="Pfam" id="PF01535">
    <property type="entry name" value="PPR"/>
    <property type="match status" value="3"/>
</dbReference>
<dbReference type="AlphaFoldDB" id="A0A1J6IIG7"/>
<dbReference type="Gramene" id="OIS97526">
    <property type="protein sequence ID" value="OIS97526"/>
    <property type="gene ID" value="A4A49_34577"/>
</dbReference>
<organism evidence="3 4">
    <name type="scientific">Nicotiana attenuata</name>
    <name type="common">Coyote tobacco</name>
    <dbReference type="NCBI Taxonomy" id="49451"/>
    <lineage>
        <taxon>Eukaryota</taxon>
        <taxon>Viridiplantae</taxon>
        <taxon>Streptophyta</taxon>
        <taxon>Embryophyta</taxon>
        <taxon>Tracheophyta</taxon>
        <taxon>Spermatophyta</taxon>
        <taxon>Magnoliopsida</taxon>
        <taxon>eudicotyledons</taxon>
        <taxon>Gunneridae</taxon>
        <taxon>Pentapetalae</taxon>
        <taxon>asterids</taxon>
        <taxon>lamiids</taxon>
        <taxon>Solanales</taxon>
        <taxon>Solanaceae</taxon>
        <taxon>Nicotianoideae</taxon>
        <taxon>Nicotianeae</taxon>
        <taxon>Nicotiana</taxon>
    </lineage>
</organism>
<evidence type="ECO:0000313" key="4">
    <source>
        <dbReference type="Proteomes" id="UP000187609"/>
    </source>
</evidence>
<reference evidence="3" key="1">
    <citation type="submission" date="2016-11" db="EMBL/GenBank/DDBJ databases">
        <title>The genome of Nicotiana attenuata.</title>
        <authorList>
            <person name="Xu S."/>
            <person name="Brockmoeller T."/>
            <person name="Gaquerel E."/>
            <person name="Navarro A."/>
            <person name="Kuhl H."/>
            <person name="Gase K."/>
            <person name="Ling Z."/>
            <person name="Zhou W."/>
            <person name="Kreitzer C."/>
            <person name="Stanke M."/>
            <person name="Tang H."/>
            <person name="Lyons E."/>
            <person name="Pandey P."/>
            <person name="Pandey S.P."/>
            <person name="Timmermann B."/>
            <person name="Baldwin I.T."/>
        </authorList>
    </citation>
    <scope>NUCLEOTIDE SEQUENCE [LARGE SCALE GENOMIC DNA]</scope>
    <source>
        <strain evidence="3">UT</strain>
    </source>
</reference>
<dbReference type="FunFam" id="1.25.40.10:FF:001093">
    <property type="entry name" value="Pentatricopeptide repeat-containing protein At2g34400"/>
    <property type="match status" value="1"/>
</dbReference>
<accession>A0A1J6IIG7</accession>
<protein>
    <submittedName>
        <fullName evidence="3">Pentatricopeptide repeat-containing protein</fullName>
    </submittedName>
</protein>
<evidence type="ECO:0000313" key="3">
    <source>
        <dbReference type="EMBL" id="OIS97526.1"/>
    </source>
</evidence>
<dbReference type="SMR" id="A0A1J6IIG7"/>
<dbReference type="Pfam" id="PF13041">
    <property type="entry name" value="PPR_2"/>
    <property type="match status" value="3"/>
</dbReference>
<feature type="repeat" description="PPR" evidence="2">
    <location>
        <begin position="546"/>
        <end position="580"/>
    </location>
</feature>
<dbReference type="FunFam" id="1.25.40.10:FF:000353">
    <property type="entry name" value="Pentatricopeptide repeat-containing protein At4g39530"/>
    <property type="match status" value="1"/>
</dbReference>
<dbReference type="PROSITE" id="PS51375">
    <property type="entry name" value="PPR"/>
    <property type="match status" value="4"/>
</dbReference>
<dbReference type="InterPro" id="IPR002885">
    <property type="entry name" value="PPR_rpt"/>
</dbReference>
<dbReference type="Gene3D" id="1.25.40.10">
    <property type="entry name" value="Tetratricopeptide repeat domain"/>
    <property type="match status" value="5"/>
</dbReference>
<dbReference type="OMA" id="DVYTYCS"/>
<dbReference type="EMBL" id="MJEQ01037192">
    <property type="protein sequence ID" value="OIS97526.1"/>
    <property type="molecule type" value="Genomic_DNA"/>
</dbReference>
<dbReference type="NCBIfam" id="TIGR00756">
    <property type="entry name" value="PPR"/>
    <property type="match status" value="6"/>
</dbReference>
<feature type="repeat" description="PPR" evidence="2">
    <location>
        <begin position="139"/>
        <end position="173"/>
    </location>
</feature>
<gene>
    <name evidence="3" type="primary">PCMP-H60_2</name>
    <name evidence="3" type="ORF">A4A49_34577</name>
</gene>
<dbReference type="InterPro" id="IPR046960">
    <property type="entry name" value="PPR_At4g14850-like_plant"/>
</dbReference>
<dbReference type="InterPro" id="IPR046848">
    <property type="entry name" value="E_motif"/>
</dbReference>
<keyword evidence="4" id="KW-1185">Reference proteome</keyword>
<dbReference type="Pfam" id="PF20431">
    <property type="entry name" value="E_motif"/>
    <property type="match status" value="1"/>
</dbReference>
<dbReference type="PANTHER" id="PTHR47926:SF395">
    <property type="entry name" value="TETRATRICOPEPTIDE-LIKE HELICAL DOMAIN, DYW DOMAIN PROTEIN-RELATED"/>
    <property type="match status" value="1"/>
</dbReference>
<dbReference type="GO" id="GO:0003723">
    <property type="term" value="F:RNA binding"/>
    <property type="evidence" value="ECO:0007669"/>
    <property type="project" value="InterPro"/>
</dbReference>
<feature type="repeat" description="PPR" evidence="2">
    <location>
        <begin position="240"/>
        <end position="274"/>
    </location>
</feature>
<dbReference type="FunFam" id="1.25.40.10:FF:000344">
    <property type="entry name" value="Pentatricopeptide repeat-containing protein"/>
    <property type="match status" value="1"/>
</dbReference>
<evidence type="ECO:0000256" key="2">
    <source>
        <dbReference type="PROSITE-ProRule" id="PRU00708"/>
    </source>
</evidence>
<dbReference type="Proteomes" id="UP000187609">
    <property type="component" value="Unassembled WGS sequence"/>
</dbReference>
<feature type="repeat" description="PPR" evidence="2">
    <location>
        <begin position="445"/>
        <end position="479"/>
    </location>
</feature>